<evidence type="ECO:0008006" key="3">
    <source>
        <dbReference type="Google" id="ProtNLM"/>
    </source>
</evidence>
<dbReference type="OrthoDB" id="2376546at2"/>
<proteinExistence type="predicted"/>
<accession>A0A9E6ZXA0</accession>
<dbReference type="Proteomes" id="UP000829401">
    <property type="component" value="Chromosome"/>
</dbReference>
<dbReference type="EMBL" id="CP080467">
    <property type="protein sequence ID" value="UNO50854.1"/>
    <property type="molecule type" value="Genomic_DNA"/>
</dbReference>
<protein>
    <recommendedName>
        <fullName evidence="3">Spore germination protein GerPA/GerPF</fullName>
    </recommendedName>
</protein>
<name>A0A9E6ZXA0_ALIAG</name>
<gene>
    <name evidence="1" type="ORF">K1I37_11000</name>
</gene>
<sequence length="82" mass="9068">MPNIISFGVINIHSPQQNSGVFVGQINITGFDANIKYNQGHGPMYGIFNWSLNNVNHTFDGMELLDGVILDQDIKSQIASNF</sequence>
<organism evidence="1 2">
    <name type="scientific">Alicyclobacillus acidoterrestris (strain ATCC 49025 / DSM 3922 / CIP 106132 / NCIMB 13137 / GD3B)</name>
    <dbReference type="NCBI Taxonomy" id="1356854"/>
    <lineage>
        <taxon>Bacteria</taxon>
        <taxon>Bacillati</taxon>
        <taxon>Bacillota</taxon>
        <taxon>Bacilli</taxon>
        <taxon>Bacillales</taxon>
        <taxon>Alicyclobacillaceae</taxon>
        <taxon>Alicyclobacillus</taxon>
    </lineage>
</organism>
<reference evidence="2" key="1">
    <citation type="journal article" date="2022" name="G3 (Bethesda)">
        <title>Unveiling the complete genome sequence of Alicyclobacillus acidoterrestris DSM 3922T, a taint-producing strain.</title>
        <authorList>
            <person name="Leonardo I.C."/>
            <person name="Barreto Crespo M.T."/>
            <person name="Gaspar F.B."/>
        </authorList>
    </citation>
    <scope>NUCLEOTIDE SEQUENCE [LARGE SCALE GENOMIC DNA]</scope>
    <source>
        <strain evidence="2">DSM 3922</strain>
    </source>
</reference>
<keyword evidence="2" id="KW-1185">Reference proteome</keyword>
<dbReference type="AlphaFoldDB" id="A0A9E6ZXA0"/>
<evidence type="ECO:0000313" key="1">
    <source>
        <dbReference type="EMBL" id="UNO50854.1"/>
    </source>
</evidence>
<evidence type="ECO:0000313" key="2">
    <source>
        <dbReference type="Proteomes" id="UP000829401"/>
    </source>
</evidence>
<dbReference type="KEGG" id="aaco:K1I37_11000"/>